<organism evidence="8 9">
    <name type="scientific">Mycetomoellerius zeteki</name>
    <dbReference type="NCBI Taxonomy" id="64791"/>
    <lineage>
        <taxon>Eukaryota</taxon>
        <taxon>Metazoa</taxon>
        <taxon>Ecdysozoa</taxon>
        <taxon>Arthropoda</taxon>
        <taxon>Hexapoda</taxon>
        <taxon>Insecta</taxon>
        <taxon>Pterygota</taxon>
        <taxon>Neoptera</taxon>
        <taxon>Endopterygota</taxon>
        <taxon>Hymenoptera</taxon>
        <taxon>Apocrita</taxon>
        <taxon>Aculeata</taxon>
        <taxon>Formicoidea</taxon>
        <taxon>Formicidae</taxon>
        <taxon>Myrmicinae</taxon>
        <taxon>Mycetomoellerius</taxon>
    </lineage>
</organism>
<dbReference type="AlphaFoldDB" id="A0A151X7N6"/>
<feature type="region of interest" description="Disordered" evidence="6">
    <location>
        <begin position="558"/>
        <end position="591"/>
    </location>
</feature>
<dbReference type="Pfam" id="PF13894">
    <property type="entry name" value="zf-C2H2_4"/>
    <property type="match status" value="1"/>
</dbReference>
<dbReference type="EMBL" id="KQ982439">
    <property type="protein sequence ID" value="KYQ56392.1"/>
    <property type="molecule type" value="Genomic_DNA"/>
</dbReference>
<feature type="region of interest" description="Disordered" evidence="6">
    <location>
        <begin position="171"/>
        <end position="191"/>
    </location>
</feature>
<keyword evidence="4" id="KW-0862">Zinc</keyword>
<feature type="domain" description="C2H2-type" evidence="7">
    <location>
        <begin position="307"/>
        <end position="331"/>
    </location>
</feature>
<dbReference type="PROSITE" id="PS00028">
    <property type="entry name" value="ZINC_FINGER_C2H2_1"/>
    <property type="match status" value="10"/>
</dbReference>
<feature type="region of interest" description="Disordered" evidence="6">
    <location>
        <begin position="634"/>
        <end position="661"/>
    </location>
</feature>
<feature type="domain" description="C2H2-type" evidence="7">
    <location>
        <begin position="452"/>
        <end position="479"/>
    </location>
</feature>
<feature type="domain" description="C2H2-type" evidence="7">
    <location>
        <begin position="278"/>
        <end position="306"/>
    </location>
</feature>
<evidence type="ECO:0000313" key="9">
    <source>
        <dbReference type="Proteomes" id="UP000075809"/>
    </source>
</evidence>
<feature type="domain" description="C2H2-type" evidence="7">
    <location>
        <begin position="480"/>
        <end position="512"/>
    </location>
</feature>
<dbReference type="PANTHER" id="PTHR24379:SF121">
    <property type="entry name" value="C2H2-TYPE DOMAIN-CONTAINING PROTEIN"/>
    <property type="match status" value="1"/>
</dbReference>
<protein>
    <recommendedName>
        <fullName evidence="7">C2H2-type domain-containing protein</fullName>
    </recommendedName>
</protein>
<dbReference type="SMART" id="SM00355">
    <property type="entry name" value="ZnF_C2H2"/>
    <property type="match status" value="13"/>
</dbReference>
<dbReference type="STRING" id="64791.A0A151X7N6"/>
<dbReference type="FunFam" id="3.30.160.60:FF:000679">
    <property type="entry name" value="Zinc finger protein 341"/>
    <property type="match status" value="1"/>
</dbReference>
<dbReference type="GO" id="GO:0008270">
    <property type="term" value="F:zinc ion binding"/>
    <property type="evidence" value="ECO:0007669"/>
    <property type="project" value="UniProtKB-KW"/>
</dbReference>
<gene>
    <name evidence="8" type="ORF">ALC60_04665</name>
</gene>
<feature type="domain" description="C2H2-type" evidence="7">
    <location>
        <begin position="424"/>
        <end position="451"/>
    </location>
</feature>
<evidence type="ECO:0000313" key="8">
    <source>
        <dbReference type="EMBL" id="KYQ56392.1"/>
    </source>
</evidence>
<evidence type="ECO:0000256" key="4">
    <source>
        <dbReference type="ARBA" id="ARBA00022833"/>
    </source>
</evidence>
<feature type="domain" description="C2H2-type" evidence="7">
    <location>
        <begin position="513"/>
        <end position="537"/>
    </location>
</feature>
<dbReference type="Proteomes" id="UP000075809">
    <property type="component" value="Unassembled WGS sequence"/>
</dbReference>
<sequence>MCVYVNIFYNYISYIVYISRSLHNINLSSLAIDQDEEDIFQCGKCKSQFTSLQLFVLHKRTHQKTQQQTVDLTQFLTNDESQVMHVEDVVQDESQYNSQETFQLGEPIILEEADMLFSVDQEANYFMTDSTFSVPIILSTENLDTFDNAAIEATREDSSEMPTILQNDIKDNESSLENNETSLQDNSLGASENGINRTQNLRYKCGYCNKQFAKKFYWQQHERSHTGEKPYQCVVCGRAFAQKSNVKKHMSSHKVWPGTAIHSLPPEAPPDGSIDRTYHCQFCKETFDSYKALKGHLIVSHLALKVYKCVQSSCSMMFSDLEEFLEHTRNHKCSEYRCHVCGEVFSTLSDLGCHQYVHSVQKQKTTEKYYCCSTCKSSFSNLEALQHHKETTTHNYACLHCGKSFLIERFLRRHLKTHSASARFVCEDCGKAFKTEQYLANHKLIHSEETPFICPHCPARFKRKDRLGRHMLIHDLTKRLKCPFRNYLGCMSEFSRPDKLKRHLLTHSNVKRFSCSHCNRNFHRAQALKHHEMNKHSLKCDICSHAFKTKEQLVTHNCEQSNETKKHTSSQLPKKASGSFKPRKPTPKRQTLLKTAIPLADKEKLEKLKTDEMERKIASETFISGDIDKEANKKMENIPPVLKTESTGGELNERSDSPVMDFENDFKRNMELYSPHASE</sequence>
<evidence type="ECO:0000259" key="7">
    <source>
        <dbReference type="PROSITE" id="PS50157"/>
    </source>
</evidence>
<proteinExistence type="predicted"/>
<dbReference type="SUPFAM" id="SSF57667">
    <property type="entry name" value="beta-beta-alpha zinc fingers"/>
    <property type="match status" value="5"/>
</dbReference>
<feature type="domain" description="C2H2-type" evidence="7">
    <location>
        <begin position="231"/>
        <end position="253"/>
    </location>
</feature>
<feature type="domain" description="C2H2-type" evidence="7">
    <location>
        <begin position="203"/>
        <end position="230"/>
    </location>
</feature>
<keyword evidence="2" id="KW-0677">Repeat</keyword>
<dbReference type="Pfam" id="PF00096">
    <property type="entry name" value="zf-C2H2"/>
    <property type="match status" value="3"/>
</dbReference>
<dbReference type="PROSITE" id="PS50157">
    <property type="entry name" value="ZINC_FINGER_C2H2_2"/>
    <property type="match status" value="12"/>
</dbReference>
<dbReference type="Pfam" id="PF13912">
    <property type="entry name" value="zf-C2H2_6"/>
    <property type="match status" value="2"/>
</dbReference>
<reference evidence="8 9" key="1">
    <citation type="submission" date="2015-09" db="EMBL/GenBank/DDBJ databases">
        <title>Trachymyrmex zeteki WGS genome.</title>
        <authorList>
            <person name="Nygaard S."/>
            <person name="Hu H."/>
            <person name="Boomsma J."/>
            <person name="Zhang G."/>
        </authorList>
    </citation>
    <scope>NUCLEOTIDE SEQUENCE [LARGE SCALE GENOMIC DNA]</scope>
    <source>
        <strain evidence="8">Tzet28-1</strain>
        <tissue evidence="8">Whole body</tissue>
    </source>
</reference>
<feature type="compositionally biased region" description="Polar residues" evidence="6">
    <location>
        <begin position="175"/>
        <end position="191"/>
    </location>
</feature>
<evidence type="ECO:0000256" key="2">
    <source>
        <dbReference type="ARBA" id="ARBA00022737"/>
    </source>
</evidence>
<dbReference type="Gene3D" id="3.30.160.60">
    <property type="entry name" value="Classic Zinc Finger"/>
    <property type="match status" value="8"/>
</dbReference>
<dbReference type="PANTHER" id="PTHR24379">
    <property type="entry name" value="KRAB AND ZINC FINGER DOMAIN-CONTAINING"/>
    <property type="match status" value="1"/>
</dbReference>
<evidence type="ECO:0000256" key="6">
    <source>
        <dbReference type="SAM" id="MobiDB-lite"/>
    </source>
</evidence>
<evidence type="ECO:0000256" key="5">
    <source>
        <dbReference type="PROSITE-ProRule" id="PRU00042"/>
    </source>
</evidence>
<dbReference type="InterPro" id="IPR036236">
    <property type="entry name" value="Znf_C2H2_sf"/>
</dbReference>
<feature type="domain" description="C2H2-type" evidence="7">
    <location>
        <begin position="336"/>
        <end position="363"/>
    </location>
</feature>
<name>A0A151X7N6_9HYME</name>
<keyword evidence="1" id="KW-0479">Metal-binding</keyword>
<feature type="domain" description="C2H2-type" evidence="7">
    <location>
        <begin position="370"/>
        <end position="394"/>
    </location>
</feature>
<feature type="domain" description="C2H2-type" evidence="7">
    <location>
        <begin position="40"/>
        <end position="67"/>
    </location>
</feature>
<accession>A0A151X7N6</accession>
<keyword evidence="9" id="KW-1185">Reference proteome</keyword>
<dbReference type="InterPro" id="IPR013087">
    <property type="entry name" value="Znf_C2H2_type"/>
</dbReference>
<dbReference type="FunFam" id="3.30.160.60:FF:000100">
    <property type="entry name" value="Zinc finger 45-like"/>
    <property type="match status" value="1"/>
</dbReference>
<feature type="domain" description="C2H2-type" evidence="7">
    <location>
        <begin position="396"/>
        <end position="423"/>
    </location>
</feature>
<evidence type="ECO:0000256" key="3">
    <source>
        <dbReference type="ARBA" id="ARBA00022771"/>
    </source>
</evidence>
<keyword evidence="3 5" id="KW-0863">Zinc-finger</keyword>
<evidence type="ECO:0000256" key="1">
    <source>
        <dbReference type="ARBA" id="ARBA00022723"/>
    </source>
</evidence>